<dbReference type="Gene3D" id="1.10.1000.11">
    <property type="entry name" value="Arf Nucleotide-binding Site Opener,domain 2"/>
    <property type="match status" value="1"/>
</dbReference>
<comment type="caution">
    <text evidence="3">The sequence shown here is derived from an EMBL/GenBank/DDBJ whole genome shotgun (WGS) entry which is preliminary data.</text>
</comment>
<dbReference type="Gene3D" id="1.10.220.20">
    <property type="match status" value="1"/>
</dbReference>
<reference evidence="3" key="1">
    <citation type="submission" date="2021-01" db="EMBL/GenBank/DDBJ databases">
        <title>Metabolic potential, ecology and presence of endohyphal bacteria is reflected in genomic diversity of Mucoromycotina.</title>
        <authorList>
            <person name="Muszewska A."/>
            <person name="Okrasinska A."/>
            <person name="Steczkiewicz K."/>
            <person name="Drgas O."/>
            <person name="Orlowska M."/>
            <person name="Perlinska-Lenart U."/>
            <person name="Aleksandrzak-Piekarczyk T."/>
            <person name="Szatraj K."/>
            <person name="Zielenkiewicz U."/>
            <person name="Pilsyk S."/>
            <person name="Malc E."/>
            <person name="Mieczkowski P."/>
            <person name="Kruszewska J.S."/>
            <person name="Biernat P."/>
            <person name="Pawlowska J."/>
        </authorList>
    </citation>
    <scope>NUCLEOTIDE SEQUENCE</scope>
    <source>
        <strain evidence="3">WA0000018081</strain>
    </source>
</reference>
<dbReference type="Pfam" id="PF01369">
    <property type="entry name" value="Sec7"/>
    <property type="match status" value="1"/>
</dbReference>
<dbReference type="GO" id="GO:0005794">
    <property type="term" value="C:Golgi apparatus"/>
    <property type="evidence" value="ECO:0007669"/>
    <property type="project" value="UniProtKB-ARBA"/>
</dbReference>
<dbReference type="InterPro" id="IPR035999">
    <property type="entry name" value="Sec7_dom_sf"/>
</dbReference>
<keyword evidence="4" id="KW-1185">Reference proteome</keyword>
<dbReference type="CDD" id="cd00171">
    <property type="entry name" value="Sec7"/>
    <property type="match status" value="1"/>
</dbReference>
<dbReference type="EMBL" id="JAEPRE010000086">
    <property type="protein sequence ID" value="KAG2233207.1"/>
    <property type="molecule type" value="Genomic_DNA"/>
</dbReference>
<dbReference type="GO" id="GO:0016192">
    <property type="term" value="P:vesicle-mediated transport"/>
    <property type="evidence" value="ECO:0007669"/>
    <property type="project" value="UniProtKB-ARBA"/>
</dbReference>
<dbReference type="SUPFAM" id="SSF48425">
    <property type="entry name" value="Sec7 domain"/>
    <property type="match status" value="1"/>
</dbReference>
<feature type="compositionally biased region" description="Polar residues" evidence="1">
    <location>
        <begin position="1"/>
        <end position="12"/>
    </location>
</feature>
<dbReference type="InterPro" id="IPR000904">
    <property type="entry name" value="Sec7_dom"/>
</dbReference>
<dbReference type="GO" id="GO:0005085">
    <property type="term" value="F:guanyl-nucleotide exchange factor activity"/>
    <property type="evidence" value="ECO:0007669"/>
    <property type="project" value="InterPro"/>
</dbReference>
<feature type="region of interest" description="Disordered" evidence="1">
    <location>
        <begin position="1"/>
        <end position="29"/>
    </location>
</feature>
<feature type="region of interest" description="Disordered" evidence="1">
    <location>
        <begin position="275"/>
        <end position="332"/>
    </location>
</feature>
<proteinExistence type="predicted"/>
<evidence type="ECO:0000313" key="3">
    <source>
        <dbReference type="EMBL" id="KAG2233207.1"/>
    </source>
</evidence>
<dbReference type="SUPFAM" id="SSF48371">
    <property type="entry name" value="ARM repeat"/>
    <property type="match status" value="1"/>
</dbReference>
<feature type="domain" description="SEC7" evidence="2">
    <location>
        <begin position="622"/>
        <end position="814"/>
    </location>
</feature>
<evidence type="ECO:0000313" key="4">
    <source>
        <dbReference type="Proteomes" id="UP000613177"/>
    </source>
</evidence>
<name>A0A8H7SQ10_9FUNG</name>
<dbReference type="Proteomes" id="UP000613177">
    <property type="component" value="Unassembled WGS sequence"/>
</dbReference>
<dbReference type="GO" id="GO:0032012">
    <property type="term" value="P:regulation of ARF protein signal transduction"/>
    <property type="evidence" value="ECO:0007669"/>
    <property type="project" value="InterPro"/>
</dbReference>
<evidence type="ECO:0000259" key="2">
    <source>
        <dbReference type="PROSITE" id="PS50190"/>
    </source>
</evidence>
<dbReference type="Pfam" id="PF12783">
    <property type="entry name" value="Sec7-like_HUS"/>
    <property type="match status" value="1"/>
</dbReference>
<dbReference type="PANTHER" id="PTHR10663:SF388">
    <property type="entry name" value="GOLGI-SPECIFIC BREFELDIN A-RESISTANCE GUANINE NUCLEOTIDE EXCHANGE FACTOR 1"/>
    <property type="match status" value="1"/>
</dbReference>
<dbReference type="InterPro" id="IPR016024">
    <property type="entry name" value="ARM-type_fold"/>
</dbReference>
<feature type="compositionally biased region" description="Polar residues" evidence="1">
    <location>
        <begin position="291"/>
        <end position="305"/>
    </location>
</feature>
<protein>
    <recommendedName>
        <fullName evidence="2">SEC7 domain-containing protein</fullName>
    </recommendedName>
</protein>
<gene>
    <name evidence="3" type="ORF">INT48_007627</name>
</gene>
<dbReference type="InterPro" id="IPR032691">
    <property type="entry name" value="Mon2/Sec7/BIG1-like_HUS"/>
</dbReference>
<dbReference type="InterPro" id="IPR023394">
    <property type="entry name" value="Sec7_C_sf"/>
</dbReference>
<dbReference type="AlphaFoldDB" id="A0A8H7SQ10"/>
<sequence length="1242" mass="139673">MVSTYSTQQFSMTADRPRSPFSLPLDGPVTTKRNKEMVQTKIKSELTWSQLVHAEIIAVTSAMRKNARWSGMGVTGLRMGGLGNSMGLRSAQMHAKDLNAKEENPLMKGFTNLRSYLENVDDVRDLDALSLLEPFLEVILSGNTTGPIARTALGSVEKFLHYGIIGVNNPRVSMAMNKISSAATNCKFEASDAASDELVLLRMLQVLQMAITSECGQVLSDEAVCEMMETGLSMCCQMRLSEMLRRSAEHVMTNMVIAIFERLKSLDDEWQFVDTPNDTAEEPADPHMSTPKPSHSPVLQTTETIIESDENSQETEGLLSESPQPEDPVAESTVVVEPVSVRSYGLPAIRELLRVLISLLNPHEHKHTDSMRLMALSILNVAFEVGGRSIARFETLRSLVTDNFCKHVFQLAKTDSTPLLSLSLRVISTVFDTLRPYLKLQQELFIFFLIERLSSPASSSNRNVSVDVDEEGKITFVSSRMDTEVRVGTVDVRSASPNMFLGKSTDYPRQSKNYSTSEQMAITAEVRELLLESLLQFARMPTFMVDLWYNYDCDLTCGDLFEELIQFLSKNSFPDHQSYSLMNSHVLCLDTLLMFIGQMVERVNNEEFDHEYVVCELTSVEELLERKARKRLILKGSSLFNEKPKKGIKFLIEQGIITPDEEGNHEASLSHFLRSTQQLDKKSLGEFLGRPENFETLKVYMRQFDFVGKRMDEALRMVLETFRLPGESQQIFRVTDTFAEAYFESGPKEIYSVDAAQVLAYSVIMLNTDQHSPQIRRQARMSLDQYVRNVGGVNNNEDFPKEYLRLIFEHIQQDEILMPEEHDGLMGFNYAWKQLQHRSANCGKFLQCDTSCYDKAVFELSWKPVVAAISYVFSTAQDDDTLEKAITGFRHCASLAAHFELHQVFDSIVVNLATMTGLLENTDGNTSVPDPIVDVAGQKYVVSKLAVRFGRNYKGQLAAVVMFAIVTRHGDSLRKGWLKVLQIIRNLFLNSLLPSSMLQVEDFLSGTTTIPLKPKSPKPAKQTNRRDGSLLSTLSSYLLSPYSSDESYSRDPTEEEVESTMCAVDCVAACKLEELFTDISSLQTDTLTSLLTAIRSVGYDTDVMKKATVTIPYDPATVLFLEFMITITVRNANRIDKLWPYATEYIFGILEFAEKQSVLVVERTVVGLLRLCICSASQNVMLDEILKCLHILRDFPPNVTQGVAEQMMAGIFNLSSANSENRNDTDFLNTILEIKQKVANSL</sequence>
<dbReference type="PANTHER" id="PTHR10663">
    <property type="entry name" value="GUANYL-NUCLEOTIDE EXCHANGE FACTOR"/>
    <property type="match status" value="1"/>
</dbReference>
<dbReference type="PROSITE" id="PS50190">
    <property type="entry name" value="SEC7"/>
    <property type="match status" value="1"/>
</dbReference>
<organism evidence="3 4">
    <name type="scientific">Thamnidium elegans</name>
    <dbReference type="NCBI Taxonomy" id="101142"/>
    <lineage>
        <taxon>Eukaryota</taxon>
        <taxon>Fungi</taxon>
        <taxon>Fungi incertae sedis</taxon>
        <taxon>Mucoromycota</taxon>
        <taxon>Mucoromycotina</taxon>
        <taxon>Mucoromycetes</taxon>
        <taxon>Mucorales</taxon>
        <taxon>Mucorineae</taxon>
        <taxon>Mucoraceae</taxon>
        <taxon>Thamnidium</taxon>
    </lineage>
</organism>
<dbReference type="SMART" id="SM00222">
    <property type="entry name" value="Sec7"/>
    <property type="match status" value="1"/>
</dbReference>
<evidence type="ECO:0000256" key="1">
    <source>
        <dbReference type="SAM" id="MobiDB-lite"/>
    </source>
</evidence>
<accession>A0A8H7SQ10</accession>